<organism evidence="2 3">
    <name type="scientific">Streptomyces sp. 900105245</name>
    <dbReference type="NCBI Taxonomy" id="3154379"/>
    <lineage>
        <taxon>Bacteria</taxon>
        <taxon>Bacillati</taxon>
        <taxon>Actinomycetota</taxon>
        <taxon>Actinomycetes</taxon>
        <taxon>Kitasatosporales</taxon>
        <taxon>Streptomycetaceae</taxon>
        <taxon>Streptomyces</taxon>
    </lineage>
</organism>
<dbReference type="InterPro" id="IPR032710">
    <property type="entry name" value="NTF2-like_dom_sf"/>
</dbReference>
<accession>A0ABV1UKG8</accession>
<dbReference type="InterPro" id="IPR037401">
    <property type="entry name" value="SnoaL-like"/>
</dbReference>
<reference evidence="2 3" key="1">
    <citation type="submission" date="2024-06" db="EMBL/GenBank/DDBJ databases">
        <title>The Natural Products Discovery Center: Release of the First 8490 Sequenced Strains for Exploring Actinobacteria Biosynthetic Diversity.</title>
        <authorList>
            <person name="Kalkreuter E."/>
            <person name="Kautsar S.A."/>
            <person name="Yang D."/>
            <person name="Bader C.D."/>
            <person name="Teijaro C.N."/>
            <person name="Fluegel L."/>
            <person name="Davis C.M."/>
            <person name="Simpson J.R."/>
            <person name="Lauterbach L."/>
            <person name="Steele A.D."/>
            <person name="Gui C."/>
            <person name="Meng S."/>
            <person name="Li G."/>
            <person name="Viehrig K."/>
            <person name="Ye F."/>
            <person name="Su P."/>
            <person name="Kiefer A.F."/>
            <person name="Nichols A."/>
            <person name="Cepeda A.J."/>
            <person name="Yan W."/>
            <person name="Fan B."/>
            <person name="Jiang Y."/>
            <person name="Adhikari A."/>
            <person name="Zheng C.-J."/>
            <person name="Schuster L."/>
            <person name="Cowan T.M."/>
            <person name="Smanski M.J."/>
            <person name="Chevrette M.G."/>
            <person name="De Carvalho L.P.S."/>
            <person name="Shen B."/>
        </authorList>
    </citation>
    <scope>NUCLEOTIDE SEQUENCE [LARGE SCALE GENOMIC DNA]</scope>
    <source>
        <strain evidence="2 3">NPDC001166</strain>
    </source>
</reference>
<name>A0ABV1UKG8_9ACTN</name>
<dbReference type="RefSeq" id="WP_352066100.1">
    <property type="nucleotide sequence ID" value="NZ_JBEPAZ010000092.1"/>
</dbReference>
<gene>
    <name evidence="2" type="ORF">ABT272_42210</name>
</gene>
<dbReference type="Gene3D" id="3.10.450.50">
    <property type="match status" value="1"/>
</dbReference>
<comment type="caution">
    <text evidence="2">The sequence shown here is derived from an EMBL/GenBank/DDBJ whole genome shotgun (WGS) entry which is preliminary data.</text>
</comment>
<protein>
    <submittedName>
        <fullName evidence="2">Nuclear transport factor 2 family protein</fullName>
    </submittedName>
</protein>
<evidence type="ECO:0000313" key="3">
    <source>
        <dbReference type="Proteomes" id="UP001470023"/>
    </source>
</evidence>
<proteinExistence type="predicted"/>
<dbReference type="EMBL" id="JBEPAZ010000092">
    <property type="protein sequence ID" value="MER6434238.1"/>
    <property type="molecule type" value="Genomic_DNA"/>
</dbReference>
<dbReference type="Proteomes" id="UP001470023">
    <property type="component" value="Unassembled WGS sequence"/>
</dbReference>
<evidence type="ECO:0000259" key="1">
    <source>
        <dbReference type="Pfam" id="PF12680"/>
    </source>
</evidence>
<evidence type="ECO:0000313" key="2">
    <source>
        <dbReference type="EMBL" id="MER6434238.1"/>
    </source>
</evidence>
<feature type="domain" description="SnoaL-like" evidence="1">
    <location>
        <begin position="5"/>
        <end position="94"/>
    </location>
</feature>
<dbReference type="SUPFAM" id="SSF54427">
    <property type="entry name" value="NTF2-like"/>
    <property type="match status" value="1"/>
</dbReference>
<keyword evidence="3" id="KW-1185">Reference proteome</keyword>
<sequence length="126" mass="13695">MRHNMDAFAAGDIDGVVDDYAIDAVIVNDRYGAVCGHKAIKALFHKLLTEVFPPENIVVHTCEIIIGPLAFYTWRSDNASFGTDTFVVEDGKITLQTFAAKFNGDGVHFATAGKQHEPQILAKGSV</sequence>
<dbReference type="Pfam" id="PF12680">
    <property type="entry name" value="SnoaL_2"/>
    <property type="match status" value="1"/>
</dbReference>